<feature type="binding site" evidence="14">
    <location>
        <position position="195"/>
    </location>
    <ligand>
        <name>ATP</name>
        <dbReference type="ChEBI" id="CHEBI:30616"/>
    </ligand>
</feature>
<reference evidence="16 17" key="1">
    <citation type="submission" date="2024-04" db="EMBL/GenBank/DDBJ databases">
        <title>Novel genus in family Flammeovirgaceae.</title>
        <authorList>
            <person name="Nguyen T.H."/>
            <person name="Vuong T.Q."/>
            <person name="Le H."/>
            <person name="Kim S.-G."/>
        </authorList>
    </citation>
    <scope>NUCLEOTIDE SEQUENCE [LARGE SCALE GENOMIC DNA]</scope>
    <source>
        <strain evidence="16 17">JCM 23209</strain>
    </source>
</reference>
<feature type="binding site" evidence="14">
    <location>
        <position position="58"/>
    </location>
    <ligand>
        <name>ATP</name>
        <dbReference type="ChEBI" id="CHEBI:30616"/>
    </ligand>
</feature>
<feature type="binding site" evidence="14">
    <location>
        <position position="181"/>
    </location>
    <ligand>
        <name>L-threonine</name>
        <dbReference type="ChEBI" id="CHEBI:57926"/>
    </ligand>
</feature>
<evidence type="ECO:0000256" key="12">
    <source>
        <dbReference type="ARBA" id="ARBA00048366"/>
    </source>
</evidence>
<dbReference type="PROSITE" id="PS51163">
    <property type="entry name" value="YRDC"/>
    <property type="match status" value="1"/>
</dbReference>
<comment type="function">
    <text evidence="13">Required for the formation of a threonylcarbamoyl group on adenosine at position 37 (t(6)A37) in tRNAs that read codons beginning with adenine.</text>
</comment>
<dbReference type="Proteomes" id="UP001403385">
    <property type="component" value="Unassembled WGS sequence"/>
</dbReference>
<organism evidence="16 17">
    <name type="scientific">Rapidithrix thailandica</name>
    <dbReference type="NCBI Taxonomy" id="413964"/>
    <lineage>
        <taxon>Bacteria</taxon>
        <taxon>Pseudomonadati</taxon>
        <taxon>Bacteroidota</taxon>
        <taxon>Cytophagia</taxon>
        <taxon>Cytophagales</taxon>
        <taxon>Flammeovirgaceae</taxon>
        <taxon>Rapidithrix</taxon>
    </lineage>
</organism>
<comment type="catalytic activity">
    <reaction evidence="12 13">
        <text>L-threonine + hydrogencarbonate + ATP = L-threonylcarbamoyladenylate + diphosphate + H2O</text>
        <dbReference type="Rhea" id="RHEA:36407"/>
        <dbReference type="ChEBI" id="CHEBI:15377"/>
        <dbReference type="ChEBI" id="CHEBI:17544"/>
        <dbReference type="ChEBI" id="CHEBI:30616"/>
        <dbReference type="ChEBI" id="CHEBI:33019"/>
        <dbReference type="ChEBI" id="CHEBI:57926"/>
        <dbReference type="ChEBI" id="CHEBI:73682"/>
        <dbReference type="EC" id="2.7.7.87"/>
    </reaction>
</comment>
<dbReference type="GO" id="GO:0005737">
    <property type="term" value="C:cytoplasm"/>
    <property type="evidence" value="ECO:0007669"/>
    <property type="project" value="UniProtKB-SubCell"/>
</dbReference>
<evidence type="ECO:0000259" key="15">
    <source>
        <dbReference type="PROSITE" id="PS51163"/>
    </source>
</evidence>
<evidence type="ECO:0000256" key="6">
    <source>
        <dbReference type="ARBA" id="ARBA00022679"/>
    </source>
</evidence>
<feature type="domain" description="YrdC-like" evidence="15">
    <location>
        <begin position="13"/>
        <end position="199"/>
    </location>
</feature>
<dbReference type="GO" id="GO:0000049">
    <property type="term" value="F:tRNA binding"/>
    <property type="evidence" value="ECO:0007669"/>
    <property type="project" value="TreeGrafter"/>
</dbReference>
<evidence type="ECO:0000256" key="14">
    <source>
        <dbReference type="PIRSR" id="PIRSR004930-1"/>
    </source>
</evidence>
<evidence type="ECO:0000256" key="13">
    <source>
        <dbReference type="PIRNR" id="PIRNR004930"/>
    </source>
</evidence>
<name>A0AAW9S9T1_9BACT</name>
<sequence length="326" mass="35880">MTGKHNSSGEKIGTDLERAHRLLTEGKLVAIPTETVYGLAGNALNPEAVAKIFQAKKRPAFDPLIIHTDTIEKVRQFTINMPEQAEQLAKQLWPGPLTLILPRHTIVPDLVTSGLDTVAVRIPRHPLSLQLLQQLDFPLAAPSANPFGYVSPTTAQHVYKNLGEQVAYILDGGECPVGIESTIVGFPEGIPTVYRKGGVSVEMIEQLIGPVKVKEHSSSQPTAPGMLKKHYSPHVPILLGDIPTLLNSYKDKKVGIISFKKHYKTQEQHCEIVLSERGDYAEAAQKLFATLRELDQLPLDVILTELLPEKDLGRAINDRLRRAAAK</sequence>
<dbReference type="InterPro" id="IPR038385">
    <property type="entry name" value="Sua5/YwlC_C"/>
</dbReference>
<keyword evidence="17" id="KW-1185">Reference proteome</keyword>
<evidence type="ECO:0000313" key="16">
    <source>
        <dbReference type="EMBL" id="MEN7549225.1"/>
    </source>
</evidence>
<dbReference type="PANTHER" id="PTHR17490:SF16">
    <property type="entry name" value="THREONYLCARBAMOYL-AMP SYNTHASE"/>
    <property type="match status" value="1"/>
</dbReference>
<feature type="binding site" evidence="14">
    <location>
        <position position="151"/>
    </location>
    <ligand>
        <name>ATP</name>
        <dbReference type="ChEBI" id="CHEBI:30616"/>
    </ligand>
</feature>
<comment type="similarity">
    <text evidence="2 13">Belongs to the SUA5 family.</text>
</comment>
<evidence type="ECO:0000256" key="5">
    <source>
        <dbReference type="ARBA" id="ARBA00022490"/>
    </source>
</evidence>
<evidence type="ECO:0000256" key="11">
    <source>
        <dbReference type="ARBA" id="ARBA00029774"/>
    </source>
</evidence>
<keyword evidence="9 13" id="KW-0547">Nucleotide-binding</keyword>
<dbReference type="Gene3D" id="3.40.50.11030">
    <property type="entry name" value="Threonylcarbamoyl-AMP synthase, C-terminal domain"/>
    <property type="match status" value="1"/>
</dbReference>
<keyword evidence="6 13" id="KW-0808">Transferase</keyword>
<dbReference type="GO" id="GO:0061710">
    <property type="term" value="F:L-threonylcarbamoyladenylate synthase"/>
    <property type="evidence" value="ECO:0007669"/>
    <property type="project" value="UniProtKB-EC"/>
</dbReference>
<feature type="binding site" evidence="14">
    <location>
        <position position="35"/>
    </location>
    <ligand>
        <name>L-threonine</name>
        <dbReference type="ChEBI" id="CHEBI:57926"/>
    </ligand>
</feature>
<dbReference type="Pfam" id="PF03481">
    <property type="entry name" value="Sua5_C"/>
    <property type="match status" value="1"/>
</dbReference>
<dbReference type="GO" id="GO:0003725">
    <property type="term" value="F:double-stranded RNA binding"/>
    <property type="evidence" value="ECO:0007669"/>
    <property type="project" value="UniProtKB-UniRule"/>
</dbReference>
<dbReference type="AlphaFoldDB" id="A0AAW9S9T1"/>
<gene>
    <name evidence="16" type="ORF">AAG747_14975</name>
</gene>
<evidence type="ECO:0000256" key="4">
    <source>
        <dbReference type="ARBA" id="ARBA00015492"/>
    </source>
</evidence>
<keyword evidence="8 13" id="KW-0548">Nucleotidyltransferase</keyword>
<evidence type="ECO:0000256" key="2">
    <source>
        <dbReference type="ARBA" id="ARBA00007663"/>
    </source>
</evidence>
<comment type="subcellular location">
    <subcellularLocation>
        <location evidence="1 13">Cytoplasm</location>
    </subcellularLocation>
</comment>
<keyword evidence="5 13" id="KW-0963">Cytoplasm</keyword>
<dbReference type="GO" id="GO:0005524">
    <property type="term" value="F:ATP binding"/>
    <property type="evidence" value="ECO:0007669"/>
    <property type="project" value="UniProtKB-UniRule"/>
</dbReference>
<dbReference type="GO" id="GO:0008033">
    <property type="term" value="P:tRNA processing"/>
    <property type="evidence" value="ECO:0007669"/>
    <property type="project" value="UniProtKB-KW"/>
</dbReference>
<feature type="binding site" evidence="14">
    <location>
        <position position="121"/>
    </location>
    <ligand>
        <name>L-threonine</name>
        <dbReference type="ChEBI" id="CHEBI:57926"/>
    </ligand>
</feature>
<evidence type="ECO:0000256" key="1">
    <source>
        <dbReference type="ARBA" id="ARBA00004496"/>
    </source>
</evidence>
<dbReference type="SUPFAM" id="SSF55821">
    <property type="entry name" value="YrdC/RibB"/>
    <property type="match status" value="1"/>
</dbReference>
<dbReference type="RefSeq" id="WP_346822002.1">
    <property type="nucleotide sequence ID" value="NZ_JBDKWZ010000008.1"/>
</dbReference>
<comment type="caution">
    <text evidence="16">The sequence shown here is derived from an EMBL/GenBank/DDBJ whole genome shotgun (WGS) entry which is preliminary data.</text>
</comment>
<dbReference type="InterPro" id="IPR005145">
    <property type="entry name" value="Sua5_C"/>
</dbReference>
<feature type="binding site" evidence="14">
    <location>
        <position position="117"/>
    </location>
    <ligand>
        <name>ATP</name>
        <dbReference type="ChEBI" id="CHEBI:30616"/>
    </ligand>
</feature>
<dbReference type="InterPro" id="IPR017945">
    <property type="entry name" value="DHBP_synth_RibB-like_a/b_dom"/>
</dbReference>
<dbReference type="EMBL" id="JBDKWZ010000008">
    <property type="protein sequence ID" value="MEN7549225.1"/>
    <property type="molecule type" value="Genomic_DNA"/>
</dbReference>
<dbReference type="PANTHER" id="PTHR17490">
    <property type="entry name" value="SUA5"/>
    <property type="match status" value="1"/>
</dbReference>
<evidence type="ECO:0000256" key="7">
    <source>
        <dbReference type="ARBA" id="ARBA00022694"/>
    </source>
</evidence>
<evidence type="ECO:0000256" key="3">
    <source>
        <dbReference type="ARBA" id="ARBA00012584"/>
    </source>
</evidence>
<dbReference type="InterPro" id="IPR050156">
    <property type="entry name" value="TC-AMP_synthase_SUA5"/>
</dbReference>
<proteinExistence type="inferred from homology"/>
<keyword evidence="10 13" id="KW-0067">ATP-binding</keyword>
<evidence type="ECO:0000256" key="8">
    <source>
        <dbReference type="ARBA" id="ARBA00022695"/>
    </source>
</evidence>
<keyword evidence="7 13" id="KW-0819">tRNA processing</keyword>
<feature type="binding site" evidence="14">
    <location>
        <position position="231"/>
    </location>
    <ligand>
        <name>ATP</name>
        <dbReference type="ChEBI" id="CHEBI:30616"/>
    </ligand>
</feature>
<accession>A0AAW9S9T1</accession>
<dbReference type="InterPro" id="IPR006070">
    <property type="entry name" value="Sua5-like_dom"/>
</dbReference>
<dbReference type="PIRSF" id="PIRSF004930">
    <property type="entry name" value="Tln_factor_SUA5"/>
    <property type="match status" value="1"/>
</dbReference>
<dbReference type="InterPro" id="IPR010923">
    <property type="entry name" value="T(6)A37_SUA5"/>
</dbReference>
<dbReference type="Pfam" id="PF01300">
    <property type="entry name" value="Sua5_yciO_yrdC"/>
    <property type="match status" value="1"/>
</dbReference>
<protein>
    <recommendedName>
        <fullName evidence="4 13">Threonylcarbamoyl-AMP synthase</fullName>
        <shortName evidence="13">TC-AMP synthase</shortName>
        <ecNumber evidence="3 13">2.7.7.87</ecNumber>
    </recommendedName>
    <alternativeName>
        <fullName evidence="11 13">L-threonylcarbamoyladenylate synthase</fullName>
    </alternativeName>
</protein>
<feature type="binding site" evidence="14">
    <location>
        <position position="67"/>
    </location>
    <ligand>
        <name>L-threonine</name>
        <dbReference type="ChEBI" id="CHEBI:57926"/>
    </ligand>
</feature>
<feature type="binding site" evidence="14">
    <location>
        <position position="141"/>
    </location>
    <ligand>
        <name>L-threonine</name>
        <dbReference type="ChEBI" id="CHEBI:57926"/>
    </ligand>
</feature>
<evidence type="ECO:0000256" key="10">
    <source>
        <dbReference type="ARBA" id="ARBA00022840"/>
    </source>
</evidence>
<dbReference type="GO" id="GO:0006450">
    <property type="term" value="P:regulation of translational fidelity"/>
    <property type="evidence" value="ECO:0007669"/>
    <property type="project" value="TreeGrafter"/>
</dbReference>
<dbReference type="FunFam" id="3.90.870.10:FF:000009">
    <property type="entry name" value="Threonylcarbamoyl-AMP synthase, putative"/>
    <property type="match status" value="1"/>
</dbReference>
<evidence type="ECO:0000313" key="17">
    <source>
        <dbReference type="Proteomes" id="UP001403385"/>
    </source>
</evidence>
<evidence type="ECO:0000256" key="9">
    <source>
        <dbReference type="ARBA" id="ARBA00022741"/>
    </source>
</evidence>
<dbReference type="Gene3D" id="3.90.870.10">
    <property type="entry name" value="DHBP synthase"/>
    <property type="match status" value="1"/>
</dbReference>
<dbReference type="NCBIfam" id="TIGR00057">
    <property type="entry name" value="L-threonylcarbamoyladenylate synthase"/>
    <property type="match status" value="1"/>
</dbReference>
<feature type="binding site" evidence="14">
    <location>
        <position position="143"/>
    </location>
    <ligand>
        <name>ATP</name>
        <dbReference type="ChEBI" id="CHEBI:30616"/>
    </ligand>
</feature>
<dbReference type="EC" id="2.7.7.87" evidence="3 13"/>